<dbReference type="PANTHER" id="PTHR11712">
    <property type="entry name" value="POLYKETIDE SYNTHASE-RELATED"/>
    <property type="match status" value="1"/>
</dbReference>
<comment type="pathway">
    <text evidence="1">Lipid metabolism; fatty acid biosynthesis.</text>
</comment>
<organism evidence="6 7">
    <name type="scientific">Paraburkholderia caffeinitolerans</name>
    <dbReference type="NCBI Taxonomy" id="1723730"/>
    <lineage>
        <taxon>Bacteria</taxon>
        <taxon>Pseudomonadati</taxon>
        <taxon>Pseudomonadota</taxon>
        <taxon>Betaproteobacteria</taxon>
        <taxon>Burkholderiales</taxon>
        <taxon>Burkholderiaceae</taxon>
        <taxon>Paraburkholderia</taxon>
    </lineage>
</organism>
<name>A0A6J5GH48_9BURK</name>
<evidence type="ECO:0000256" key="2">
    <source>
        <dbReference type="ARBA" id="ARBA00008467"/>
    </source>
</evidence>
<sequence>MTWSPELTKRRVVITGLGVVAPNGIGIDAFWRNCLAGKSGVTRITEFDVNGFDAQIAGVVENFDPMRAGIASAQSERLDRYALFALAAAQEAVSRADLNVDPSNSERVGVCIATAIAGTKFMEEEFLRLTHGGAEPIDPAAASDWLFYGASFHMAASEVARALDVHGPVQTLATGCTAGLDALGQAFDLIRSGEADVMIAGATEAPLTPIAMAAFDIIGALASDRNDRPTEASRPYDASRAGFVLGEGCGMFVLESLDHAIARGATVLAEVKGFGSTCNAFHMTDLAPDGIDLHRAMVLALADARLDAVDVGHVNAHGSSTQQNDINETNAVKRTLGNHAYGIPICSLKSIIGHALAAANAIEAVAATLTLVHRRVPPTINYENRDPACDLDYVVEGEREVEIDCLLKDASGFSGIHSALVLGRVNGNEPRSMQR</sequence>
<evidence type="ECO:0000259" key="5">
    <source>
        <dbReference type="PROSITE" id="PS52004"/>
    </source>
</evidence>
<evidence type="ECO:0000256" key="3">
    <source>
        <dbReference type="ARBA" id="ARBA00022679"/>
    </source>
</evidence>
<accession>A0A6J5GH48</accession>
<keyword evidence="6" id="KW-0012">Acyltransferase</keyword>
<feature type="domain" description="Ketosynthase family 3 (KS3)" evidence="5">
    <location>
        <begin position="9"/>
        <end position="424"/>
    </location>
</feature>
<dbReference type="EC" id="2.3.1.-" evidence="6"/>
<reference evidence="6 7" key="1">
    <citation type="submission" date="2020-04" db="EMBL/GenBank/DDBJ databases">
        <authorList>
            <person name="De Canck E."/>
        </authorList>
    </citation>
    <scope>NUCLEOTIDE SEQUENCE [LARGE SCALE GENOMIC DNA]</scope>
    <source>
        <strain evidence="6 7">LMG 28688</strain>
    </source>
</reference>
<dbReference type="SUPFAM" id="SSF53901">
    <property type="entry name" value="Thiolase-like"/>
    <property type="match status" value="2"/>
</dbReference>
<dbReference type="InterPro" id="IPR014031">
    <property type="entry name" value="Ketoacyl_synth_C"/>
</dbReference>
<dbReference type="InterPro" id="IPR014030">
    <property type="entry name" value="Ketoacyl_synth_N"/>
</dbReference>
<dbReference type="GO" id="GO:0004315">
    <property type="term" value="F:3-oxoacyl-[acyl-carrier-protein] synthase activity"/>
    <property type="evidence" value="ECO:0007669"/>
    <property type="project" value="InterPro"/>
</dbReference>
<evidence type="ECO:0000313" key="6">
    <source>
        <dbReference type="EMBL" id="CAB3800771.1"/>
    </source>
</evidence>
<dbReference type="GO" id="GO:0005829">
    <property type="term" value="C:cytosol"/>
    <property type="evidence" value="ECO:0007669"/>
    <property type="project" value="TreeGrafter"/>
</dbReference>
<comment type="similarity">
    <text evidence="2 4">Belongs to the thiolase-like superfamily. Beta-ketoacyl-ACP synthases family.</text>
</comment>
<dbReference type="InterPro" id="IPR016039">
    <property type="entry name" value="Thiolase-like"/>
</dbReference>
<evidence type="ECO:0000256" key="1">
    <source>
        <dbReference type="ARBA" id="ARBA00005194"/>
    </source>
</evidence>
<dbReference type="EMBL" id="CADIKL010000033">
    <property type="protein sequence ID" value="CAB3800771.1"/>
    <property type="molecule type" value="Genomic_DNA"/>
</dbReference>
<protein>
    <submittedName>
        <fullName evidence="6">Actinorhodin polyketide putative beta-ketoacyl synthase 1</fullName>
        <ecNumber evidence="6">2.3.1.-</ecNumber>
    </submittedName>
</protein>
<dbReference type="InterPro" id="IPR018201">
    <property type="entry name" value="Ketoacyl_synth_AS"/>
</dbReference>
<dbReference type="SMART" id="SM00825">
    <property type="entry name" value="PKS_KS"/>
    <property type="match status" value="1"/>
</dbReference>
<keyword evidence="3 4" id="KW-0808">Transferase</keyword>
<dbReference type="RefSeq" id="WP_175197137.1">
    <property type="nucleotide sequence ID" value="NZ_CADIKL010000033.1"/>
</dbReference>
<evidence type="ECO:0000256" key="4">
    <source>
        <dbReference type="RuleBase" id="RU003694"/>
    </source>
</evidence>
<dbReference type="PROSITE" id="PS00606">
    <property type="entry name" value="KS3_1"/>
    <property type="match status" value="1"/>
</dbReference>
<dbReference type="PROSITE" id="PS52004">
    <property type="entry name" value="KS3_2"/>
    <property type="match status" value="1"/>
</dbReference>
<dbReference type="PANTHER" id="PTHR11712:SF336">
    <property type="entry name" value="3-OXOACYL-[ACYL-CARRIER-PROTEIN] SYNTHASE, MITOCHONDRIAL"/>
    <property type="match status" value="1"/>
</dbReference>
<dbReference type="CDD" id="cd00834">
    <property type="entry name" value="KAS_I_II"/>
    <property type="match status" value="1"/>
</dbReference>
<dbReference type="Gene3D" id="3.40.47.10">
    <property type="match status" value="1"/>
</dbReference>
<dbReference type="GO" id="GO:0006633">
    <property type="term" value="P:fatty acid biosynthetic process"/>
    <property type="evidence" value="ECO:0007669"/>
    <property type="project" value="InterPro"/>
</dbReference>
<evidence type="ECO:0000313" key="7">
    <source>
        <dbReference type="Proteomes" id="UP000494119"/>
    </source>
</evidence>
<dbReference type="NCBIfam" id="NF005589">
    <property type="entry name" value="PRK07314.1"/>
    <property type="match status" value="1"/>
</dbReference>
<dbReference type="Proteomes" id="UP000494119">
    <property type="component" value="Unassembled WGS sequence"/>
</dbReference>
<proteinExistence type="inferred from homology"/>
<dbReference type="FunFam" id="3.40.47.10:FF:000018">
    <property type="entry name" value="3-oxoacyl-[acyl-carrier-protein] synthase 2"/>
    <property type="match status" value="1"/>
</dbReference>
<keyword evidence="7" id="KW-1185">Reference proteome</keyword>
<dbReference type="InterPro" id="IPR020841">
    <property type="entry name" value="PKS_Beta-ketoAc_synthase_dom"/>
</dbReference>
<dbReference type="AlphaFoldDB" id="A0A6J5GH48"/>
<dbReference type="Pfam" id="PF02801">
    <property type="entry name" value="Ketoacyl-synt_C"/>
    <property type="match status" value="1"/>
</dbReference>
<gene>
    <name evidence="6" type="ORF">LMG28688_05238</name>
</gene>
<dbReference type="InterPro" id="IPR000794">
    <property type="entry name" value="Beta-ketoacyl_synthase"/>
</dbReference>
<dbReference type="Pfam" id="PF00109">
    <property type="entry name" value="ketoacyl-synt"/>
    <property type="match status" value="1"/>
</dbReference>